<evidence type="ECO:0000313" key="9">
    <source>
        <dbReference type="Proteomes" id="UP000023152"/>
    </source>
</evidence>
<dbReference type="SUPFAM" id="SSF48371">
    <property type="entry name" value="ARM repeat"/>
    <property type="match status" value="1"/>
</dbReference>
<name>X6NID3_RETFI</name>
<feature type="compositionally biased region" description="Basic and acidic residues" evidence="6">
    <location>
        <begin position="54"/>
        <end position="63"/>
    </location>
</feature>
<feature type="transmembrane region" description="Helical" evidence="7">
    <location>
        <begin position="256"/>
        <end position="278"/>
    </location>
</feature>
<evidence type="ECO:0000256" key="7">
    <source>
        <dbReference type="SAM" id="Phobius"/>
    </source>
</evidence>
<dbReference type="InterPro" id="IPR039776">
    <property type="entry name" value="Pds5"/>
</dbReference>
<keyword evidence="5" id="KW-0131">Cell cycle</keyword>
<comment type="subcellular location">
    <subcellularLocation>
        <location evidence="1">Nucleus</location>
    </subcellularLocation>
</comment>
<feature type="region of interest" description="Disordered" evidence="6">
    <location>
        <begin position="1"/>
        <end position="63"/>
    </location>
</feature>
<dbReference type="PANTHER" id="PTHR12663:SF0">
    <property type="entry name" value="PRECOCIOUS DISSOCIATION OF SISTERS 5, ISOFORM A"/>
    <property type="match status" value="1"/>
</dbReference>
<evidence type="ECO:0000256" key="5">
    <source>
        <dbReference type="ARBA" id="ARBA00023306"/>
    </source>
</evidence>
<sequence length="442" mass="51152">MEKLLDEEMKEETTEAKRTNENASADANASEDKEKKTWTPLITKEKEKEEEEEDKGKKAGVDREERRYQMQVSLISELQKVDNEYMTDLLPYFYNVLEDEDNERRVAAVKMFCQMFSAPGNKIELNKEWSSIFSLFLKRFDDKEPQGKRKVMCEHLEKLILNQSGAYMQELLEHLVTRSKDFDENVRHVVVKSMVHIGLTNEAVVDHHVIDALVRRVVDTKASIRLDAIGGCCSWFAKHVASFWKANSPLPKKNKVLFFLIKYMYIYIYVHIFVYLLMTYKCNELIRIKVEKLFEENVMRGADDKSKRKEEEKTNKTVGKKSKGGDADFVSRVNVLLGIMSLLSESEKKVWMQFFATSKKELAGTVLQLVKNYEHIRAIEGHKNPSAKGAGVAPLVHPSKKRETVALLQQQIKALLQHFDTKFDLVGSTTKKNKFRNNETCF</sequence>
<dbReference type="Pfam" id="PF20168">
    <property type="entry name" value="PDS5"/>
    <property type="match status" value="1"/>
</dbReference>
<evidence type="ECO:0000256" key="2">
    <source>
        <dbReference type="ARBA" id="ARBA00022618"/>
    </source>
</evidence>
<evidence type="ECO:0000256" key="3">
    <source>
        <dbReference type="ARBA" id="ARBA00022776"/>
    </source>
</evidence>
<dbReference type="InterPro" id="IPR011989">
    <property type="entry name" value="ARM-like"/>
</dbReference>
<dbReference type="GO" id="GO:0005634">
    <property type="term" value="C:nucleus"/>
    <property type="evidence" value="ECO:0007669"/>
    <property type="project" value="UniProtKB-SubCell"/>
</dbReference>
<keyword evidence="7" id="KW-0472">Membrane</keyword>
<accession>X6NID3</accession>
<dbReference type="EMBL" id="ASPP01008739">
    <property type="protein sequence ID" value="ETO25112.1"/>
    <property type="molecule type" value="Genomic_DNA"/>
</dbReference>
<dbReference type="GO" id="GO:0007064">
    <property type="term" value="P:mitotic sister chromatid cohesion"/>
    <property type="evidence" value="ECO:0007669"/>
    <property type="project" value="InterPro"/>
</dbReference>
<reference evidence="8 9" key="1">
    <citation type="journal article" date="2013" name="Curr. Biol.">
        <title>The Genome of the Foraminiferan Reticulomyxa filosa.</title>
        <authorList>
            <person name="Glockner G."/>
            <person name="Hulsmann N."/>
            <person name="Schleicher M."/>
            <person name="Noegel A.A."/>
            <person name="Eichinger L."/>
            <person name="Gallinger C."/>
            <person name="Pawlowski J."/>
            <person name="Sierra R."/>
            <person name="Euteneuer U."/>
            <person name="Pillet L."/>
            <person name="Moustafa A."/>
            <person name="Platzer M."/>
            <person name="Groth M."/>
            <person name="Szafranski K."/>
            <person name="Schliwa M."/>
        </authorList>
    </citation>
    <scope>NUCLEOTIDE SEQUENCE [LARGE SCALE GENOMIC DNA]</scope>
</reference>
<feature type="compositionally biased region" description="Basic and acidic residues" evidence="6">
    <location>
        <begin position="30"/>
        <end position="47"/>
    </location>
</feature>
<dbReference type="GO" id="GO:0051301">
    <property type="term" value="P:cell division"/>
    <property type="evidence" value="ECO:0007669"/>
    <property type="project" value="UniProtKB-KW"/>
</dbReference>
<protein>
    <submittedName>
        <fullName evidence="8">Uncharacterized protein</fullName>
    </submittedName>
</protein>
<dbReference type="Gene3D" id="1.25.10.10">
    <property type="entry name" value="Leucine-rich Repeat Variant"/>
    <property type="match status" value="1"/>
</dbReference>
<organism evidence="8 9">
    <name type="scientific">Reticulomyxa filosa</name>
    <dbReference type="NCBI Taxonomy" id="46433"/>
    <lineage>
        <taxon>Eukaryota</taxon>
        <taxon>Sar</taxon>
        <taxon>Rhizaria</taxon>
        <taxon>Retaria</taxon>
        <taxon>Foraminifera</taxon>
        <taxon>Monothalamids</taxon>
        <taxon>Reticulomyxidae</taxon>
        <taxon>Reticulomyxa</taxon>
    </lineage>
</organism>
<feature type="compositionally biased region" description="Basic and acidic residues" evidence="6">
    <location>
        <begin position="304"/>
        <end position="315"/>
    </location>
</feature>
<keyword evidence="7" id="KW-0812">Transmembrane</keyword>
<evidence type="ECO:0000256" key="6">
    <source>
        <dbReference type="SAM" id="MobiDB-lite"/>
    </source>
</evidence>
<keyword evidence="3" id="KW-0498">Mitosis</keyword>
<evidence type="ECO:0000256" key="1">
    <source>
        <dbReference type="ARBA" id="ARBA00004123"/>
    </source>
</evidence>
<dbReference type="OrthoDB" id="200660at2759"/>
<dbReference type="Proteomes" id="UP000023152">
    <property type="component" value="Unassembled WGS sequence"/>
</dbReference>
<feature type="region of interest" description="Disordered" evidence="6">
    <location>
        <begin position="304"/>
        <end position="323"/>
    </location>
</feature>
<dbReference type="GO" id="GO:0006281">
    <property type="term" value="P:DNA repair"/>
    <property type="evidence" value="ECO:0007669"/>
    <property type="project" value="TreeGrafter"/>
</dbReference>
<evidence type="ECO:0000313" key="8">
    <source>
        <dbReference type="EMBL" id="ETO25112.1"/>
    </source>
</evidence>
<keyword evidence="4" id="KW-0539">Nucleus</keyword>
<keyword evidence="9" id="KW-1185">Reference proteome</keyword>
<feature type="non-terminal residue" evidence="8">
    <location>
        <position position="442"/>
    </location>
</feature>
<dbReference type="InterPro" id="IPR016024">
    <property type="entry name" value="ARM-type_fold"/>
</dbReference>
<keyword evidence="2" id="KW-0132">Cell division</keyword>
<evidence type="ECO:0000256" key="4">
    <source>
        <dbReference type="ARBA" id="ARBA00023242"/>
    </source>
</evidence>
<feature type="compositionally biased region" description="Basic and acidic residues" evidence="6">
    <location>
        <begin position="1"/>
        <end position="20"/>
    </location>
</feature>
<dbReference type="GO" id="GO:0000785">
    <property type="term" value="C:chromatin"/>
    <property type="evidence" value="ECO:0007669"/>
    <property type="project" value="TreeGrafter"/>
</dbReference>
<comment type="caution">
    <text evidence="8">The sequence shown here is derived from an EMBL/GenBank/DDBJ whole genome shotgun (WGS) entry which is preliminary data.</text>
</comment>
<keyword evidence="7" id="KW-1133">Transmembrane helix</keyword>
<dbReference type="PANTHER" id="PTHR12663">
    <property type="entry name" value="ANDROGEN INDUCED INHIBITOR OF PROLIFERATION AS3 / PDS5-RELATED"/>
    <property type="match status" value="1"/>
</dbReference>
<proteinExistence type="predicted"/>
<gene>
    <name evidence="8" type="ORF">RFI_12030</name>
</gene>
<dbReference type="AlphaFoldDB" id="X6NID3"/>